<proteinExistence type="predicted"/>
<dbReference type="GeneTree" id="ENSGT00940000154171"/>
<dbReference type="AlphaFoldDB" id="A0A8B9YBK0"/>
<organism evidence="2 3">
    <name type="scientific">Bos mutus grunniens</name>
    <name type="common">Wild yak</name>
    <name type="synonym">Bos grunniens</name>
    <dbReference type="NCBI Taxonomy" id="30521"/>
    <lineage>
        <taxon>Eukaryota</taxon>
        <taxon>Metazoa</taxon>
        <taxon>Chordata</taxon>
        <taxon>Craniata</taxon>
        <taxon>Vertebrata</taxon>
        <taxon>Euteleostomi</taxon>
        <taxon>Mammalia</taxon>
        <taxon>Eutheria</taxon>
        <taxon>Laurasiatheria</taxon>
        <taxon>Artiodactyla</taxon>
        <taxon>Ruminantia</taxon>
        <taxon>Pecora</taxon>
        <taxon>Bovidae</taxon>
        <taxon>Bovinae</taxon>
        <taxon>Bos</taxon>
    </lineage>
</organism>
<dbReference type="PANTHER" id="PTHR18853:SF7">
    <property type="entry name" value="FORKHEAD-ASSOCIATED DOMAIN-CONTAINING PROTEIN 1"/>
    <property type="match status" value="1"/>
</dbReference>
<dbReference type="Ensembl" id="ENSBGRT00000037734.1">
    <property type="protein sequence ID" value="ENSBGRP00000032628.1"/>
    <property type="gene ID" value="ENSBGRG00000020058.1"/>
</dbReference>
<keyword evidence="3" id="KW-1185">Reference proteome</keyword>
<dbReference type="Proteomes" id="UP000694520">
    <property type="component" value="Chromosome 14"/>
</dbReference>
<keyword evidence="1" id="KW-0175">Coiled coil</keyword>
<evidence type="ECO:0000313" key="3">
    <source>
        <dbReference type="Proteomes" id="UP000694520"/>
    </source>
</evidence>
<accession>A0A8B9YBK0</accession>
<name>A0A8B9YBK0_BOSMU</name>
<reference evidence="2" key="1">
    <citation type="submission" date="2019-05" db="EMBL/GenBank/DDBJ databases">
        <authorList>
            <person name="Zhang S."/>
            <person name="Liu J."/>
        </authorList>
    </citation>
    <scope>NUCLEOTIDE SEQUENCE [LARGE SCALE GENOMIC DNA]</scope>
</reference>
<evidence type="ECO:0000256" key="1">
    <source>
        <dbReference type="SAM" id="Coils"/>
    </source>
</evidence>
<gene>
    <name evidence="2" type="primary">FHAD1</name>
</gene>
<feature type="coiled-coil region" evidence="1">
    <location>
        <begin position="44"/>
        <end position="137"/>
    </location>
</feature>
<sequence>ISALQQGYSQVLCQTLSERNLEITSLKNQGENLRRDNAITSEMVSSLQKDMLAKDEQVQQLKQEVNQLKSENKEKDHQLEALNSRCSVLKEELKKEDAQKENLEAQEKELKLYKTQIHGMEKEVRKLREELKRSSTEQSLISKTLREKSKLEHFRSQVIKATYGRTKPFQDKPVSDQQLIEKITQVTEDNINFQQKKWTLPKESQLGLCRHEEVTDSVERLKKALDSCQACMKMSCCSNDLRKEVSLLQHLQVSPPVSGLQKVSLDILRLSLSWLEETEHLLQDVGIQFSSSNKGNQPSSPVVA</sequence>
<dbReference type="InterPro" id="IPR052642">
    <property type="entry name" value="CC-FHA_domain"/>
</dbReference>
<evidence type="ECO:0000313" key="2">
    <source>
        <dbReference type="Ensembl" id="ENSBGRP00000032628.1"/>
    </source>
</evidence>
<reference evidence="2" key="3">
    <citation type="submission" date="2025-09" db="UniProtKB">
        <authorList>
            <consortium name="Ensembl"/>
        </authorList>
    </citation>
    <scope>IDENTIFICATION</scope>
</reference>
<dbReference type="PANTHER" id="PTHR18853">
    <property type="entry name" value="FORKHEAD-ASSOCIATED DOMAIN-CONTAINING PROTEIN 1-RELATED"/>
    <property type="match status" value="1"/>
</dbReference>
<reference evidence="2" key="2">
    <citation type="submission" date="2025-08" db="UniProtKB">
        <authorList>
            <consortium name="Ensembl"/>
        </authorList>
    </citation>
    <scope>IDENTIFICATION</scope>
</reference>
<protein>
    <submittedName>
        <fullName evidence="2">Forkhead associated phosphopeptide binding domain 1</fullName>
    </submittedName>
</protein>